<evidence type="ECO:0000256" key="3">
    <source>
        <dbReference type="ARBA" id="ARBA00010489"/>
    </source>
</evidence>
<evidence type="ECO:0000256" key="12">
    <source>
        <dbReference type="ARBA" id="ARBA00023273"/>
    </source>
</evidence>
<dbReference type="GO" id="GO:0031514">
    <property type="term" value="C:motile cilium"/>
    <property type="evidence" value="ECO:0007669"/>
    <property type="project" value="UniProtKB-SubCell"/>
</dbReference>
<evidence type="ECO:0000256" key="17">
    <source>
        <dbReference type="SAM" id="MobiDB-lite"/>
    </source>
</evidence>
<evidence type="ECO:0000256" key="9">
    <source>
        <dbReference type="ARBA" id="ARBA00023054"/>
    </source>
</evidence>
<comment type="subcellular location">
    <subcellularLocation>
        <location evidence="2">Cell projection</location>
        <location evidence="2">Cilium</location>
        <location evidence="2">Flagellum</location>
    </subcellularLocation>
    <subcellularLocation>
        <location evidence="1">Nucleus</location>
    </subcellularLocation>
</comment>
<evidence type="ECO:0000256" key="15">
    <source>
        <dbReference type="ARBA" id="ARBA00034142"/>
    </source>
</evidence>
<dbReference type="InterPro" id="IPR012337">
    <property type="entry name" value="RNaseH-like_sf"/>
</dbReference>
<evidence type="ECO:0000313" key="19">
    <source>
        <dbReference type="EMBL" id="EPZ31829.1"/>
    </source>
</evidence>
<dbReference type="GO" id="GO:0005634">
    <property type="term" value="C:nucleus"/>
    <property type="evidence" value="ECO:0007669"/>
    <property type="project" value="UniProtKB-SubCell"/>
</dbReference>
<evidence type="ECO:0000256" key="2">
    <source>
        <dbReference type="ARBA" id="ARBA00004230"/>
    </source>
</evidence>
<keyword evidence="12" id="KW-0966">Cell projection</keyword>
<evidence type="ECO:0000256" key="10">
    <source>
        <dbReference type="ARBA" id="ARBA00023069"/>
    </source>
</evidence>
<evidence type="ECO:0000256" key="16">
    <source>
        <dbReference type="SAM" id="Coils"/>
    </source>
</evidence>
<feature type="coiled-coil region" evidence="16">
    <location>
        <begin position="264"/>
        <end position="351"/>
    </location>
</feature>
<dbReference type="InterPro" id="IPR037431">
    <property type="entry name" value="REX4_DEDDh_dom"/>
</dbReference>
<dbReference type="PANTHER" id="PTHR15504">
    <property type="entry name" value="NASOPHARYNGEAL EPITHELIUM SPECIFIC PROTEIN 1"/>
    <property type="match status" value="1"/>
</dbReference>
<proteinExistence type="inferred from homology"/>
<evidence type="ECO:0000256" key="8">
    <source>
        <dbReference type="ARBA" id="ARBA00022846"/>
    </source>
</evidence>
<dbReference type="InterPro" id="IPR043597">
    <property type="entry name" value="TPH_dom"/>
</dbReference>
<feature type="coiled-coil region" evidence="16">
    <location>
        <begin position="381"/>
        <end position="445"/>
    </location>
</feature>
<keyword evidence="7 19" id="KW-0269">Exonuclease</keyword>
<dbReference type="HOGENOM" id="CLU_424613_0_0_1"/>
<dbReference type="SMART" id="SM00479">
    <property type="entry name" value="EXOIII"/>
    <property type="match status" value="1"/>
</dbReference>
<keyword evidence="6" id="KW-0378">Hydrolase</keyword>
<evidence type="ECO:0000256" key="6">
    <source>
        <dbReference type="ARBA" id="ARBA00022801"/>
    </source>
</evidence>
<accession>A0A075AP66</accession>
<dbReference type="FunFam" id="3.30.420.10:FF:000007">
    <property type="entry name" value="Interferon-stimulated exonuclease gene 20"/>
    <property type="match status" value="1"/>
</dbReference>
<dbReference type="InterPro" id="IPR036397">
    <property type="entry name" value="RNaseH_sf"/>
</dbReference>
<reference evidence="19 20" key="1">
    <citation type="journal article" date="2013" name="Curr. Biol.">
        <title>Shared signatures of parasitism and phylogenomics unite Cryptomycota and microsporidia.</title>
        <authorList>
            <person name="James T.Y."/>
            <person name="Pelin A."/>
            <person name="Bonen L."/>
            <person name="Ahrendt S."/>
            <person name="Sain D."/>
            <person name="Corradi N."/>
            <person name="Stajich J.E."/>
        </authorList>
    </citation>
    <scope>NUCLEOTIDE SEQUENCE [LARGE SCALE GENOMIC DNA]</scope>
    <source>
        <strain evidence="19 20">CSF55</strain>
    </source>
</reference>
<protein>
    <recommendedName>
        <fullName evidence="15">Cilia- and flagella-associated protein 45</fullName>
    </recommendedName>
    <alternativeName>
        <fullName evidence="4">RNA exonuclease 4</fullName>
    </alternativeName>
</protein>
<evidence type="ECO:0000313" key="20">
    <source>
        <dbReference type="Proteomes" id="UP000030755"/>
    </source>
</evidence>
<feature type="coiled-coil region" evidence="16">
    <location>
        <begin position="475"/>
        <end position="567"/>
    </location>
</feature>
<sequence>MENWLKLKNKFKEKEGKEKIGRKNNKIQSVKNKEKDSKATEKKNAATTCIIGKYIAIDCEFVGVGVEGKEHALARVSIVNYEGDVVFDEYVKPAEKVVDYRTWVSGILPDHLINAPSWIEVQKRVGELIKDRILIGHGLENDFKTLMINHPRKLIRDTSTFSKFRALKNGRTPSLKLLAEKVLCINIQGGSHSSVEDARAAMLLYRKNLAMDLSKEEELKRALDGNKEKIQAMEAARLRKLKMEEFERIRNEKAKLSDIEMANLQQDEQLRARAKQQMEDEEDEIKKMKEYILYAKCVAIRDAQIDEKKLIKTQMKEEEQRLDEMMENIRIEELKKMEELARKRHEEMKQGAAIIRKQIQERQEYHLLEQEKKDQETKIILQSIKDQAEKEKQEKVKRLEEQRQLMNKIAAANQEFIEQKKRNKLNDLEEDKKILQYLLEKEQKDVEHDKQQALKKAEREKELSRLRAMQEKSFDKQAQQDALRAKRALEAYEREWRRKEKESVEKALIQEEALKNERYKQQKAREQAIAIEAQKMRQEFYEALKRQKEVEERLKQEELEKAKNNRQYAVQVKKQISEKESLKIKEREDFFYEGIRRMKEMQEREKKIESIKERKLKELEMNGVPVKYVNEVRRKMKNESKSFTK</sequence>
<dbReference type="SUPFAM" id="SSF53098">
    <property type="entry name" value="Ribonuclease H-like"/>
    <property type="match status" value="1"/>
</dbReference>
<evidence type="ECO:0000256" key="11">
    <source>
        <dbReference type="ARBA" id="ARBA00023242"/>
    </source>
</evidence>
<dbReference type="Pfam" id="PF00929">
    <property type="entry name" value="RNase_T"/>
    <property type="match status" value="1"/>
</dbReference>
<evidence type="ECO:0000256" key="13">
    <source>
        <dbReference type="ARBA" id="ARBA00025599"/>
    </source>
</evidence>
<dbReference type="OMA" id="WGHKPET"/>
<dbReference type="CDD" id="cd06144">
    <property type="entry name" value="REX4_like"/>
    <property type="match status" value="1"/>
</dbReference>
<evidence type="ECO:0000256" key="4">
    <source>
        <dbReference type="ARBA" id="ARBA00016937"/>
    </source>
</evidence>
<dbReference type="STRING" id="988480.A0A075AP66"/>
<gene>
    <name evidence="19" type="ORF">O9G_000308</name>
</gene>
<dbReference type="GO" id="GO:0006364">
    <property type="term" value="P:rRNA processing"/>
    <property type="evidence" value="ECO:0007669"/>
    <property type="project" value="InterPro"/>
</dbReference>
<comment type="function">
    <text evidence="13">Exoribonuclease involved in ribosome biosynthesis. Involved in the processing of ITS1, the internal transcribed spacer localized between the 18S and 5.8S rRNAs.</text>
</comment>
<dbReference type="Pfam" id="PF13868">
    <property type="entry name" value="TPH"/>
    <property type="match status" value="1"/>
</dbReference>
<evidence type="ECO:0000256" key="14">
    <source>
        <dbReference type="ARBA" id="ARBA00034116"/>
    </source>
</evidence>
<dbReference type="AlphaFoldDB" id="A0A075AP66"/>
<dbReference type="EMBL" id="KE561209">
    <property type="protein sequence ID" value="EPZ31829.1"/>
    <property type="molecule type" value="Genomic_DNA"/>
</dbReference>
<feature type="region of interest" description="Disordered" evidence="17">
    <location>
        <begin position="15"/>
        <end position="39"/>
    </location>
</feature>
<dbReference type="Proteomes" id="UP000030755">
    <property type="component" value="Unassembled WGS sequence"/>
</dbReference>
<keyword evidence="5" id="KW-0540">Nuclease</keyword>
<keyword evidence="10" id="KW-0969">Cilium</keyword>
<comment type="similarity">
    <text evidence="3">Belongs to the REXO4 family.</text>
</comment>
<dbReference type="GO" id="GO:0003676">
    <property type="term" value="F:nucleic acid binding"/>
    <property type="evidence" value="ECO:0007669"/>
    <property type="project" value="InterPro"/>
</dbReference>
<keyword evidence="8" id="KW-0282">Flagellum</keyword>
<evidence type="ECO:0000256" key="5">
    <source>
        <dbReference type="ARBA" id="ARBA00022722"/>
    </source>
</evidence>
<evidence type="ECO:0000256" key="1">
    <source>
        <dbReference type="ARBA" id="ARBA00004123"/>
    </source>
</evidence>
<dbReference type="GO" id="GO:0008408">
    <property type="term" value="F:3'-5' exonuclease activity"/>
    <property type="evidence" value="ECO:0007669"/>
    <property type="project" value="InterPro"/>
</dbReference>
<keyword evidence="20" id="KW-1185">Reference proteome</keyword>
<dbReference type="InterPro" id="IPR033253">
    <property type="entry name" value="CFAP45"/>
</dbReference>
<evidence type="ECO:0000259" key="18">
    <source>
        <dbReference type="SMART" id="SM00479"/>
    </source>
</evidence>
<evidence type="ECO:0000256" key="7">
    <source>
        <dbReference type="ARBA" id="ARBA00022839"/>
    </source>
</evidence>
<dbReference type="Gene3D" id="3.30.420.10">
    <property type="entry name" value="Ribonuclease H-like superfamily/Ribonuclease H"/>
    <property type="match status" value="1"/>
</dbReference>
<comment type="similarity">
    <text evidence="14">Belongs to the CFAP45 family.</text>
</comment>
<feature type="domain" description="Exonuclease" evidence="18">
    <location>
        <begin position="53"/>
        <end position="214"/>
    </location>
</feature>
<organism evidence="19 20">
    <name type="scientific">Rozella allomycis (strain CSF55)</name>
    <dbReference type="NCBI Taxonomy" id="988480"/>
    <lineage>
        <taxon>Eukaryota</taxon>
        <taxon>Fungi</taxon>
        <taxon>Fungi incertae sedis</taxon>
        <taxon>Cryptomycota</taxon>
        <taxon>Cryptomycota incertae sedis</taxon>
        <taxon>Rozella</taxon>
    </lineage>
</organism>
<keyword evidence="11" id="KW-0539">Nucleus</keyword>
<keyword evidence="9 16" id="KW-0175">Coiled coil</keyword>
<dbReference type="PANTHER" id="PTHR15504:SF0">
    <property type="entry name" value="CILIA- AND FLAGELLA-ASSOCIATED PROTEIN 45"/>
    <property type="match status" value="1"/>
</dbReference>
<name>A0A075AP66_ROZAC</name>
<dbReference type="InterPro" id="IPR013520">
    <property type="entry name" value="Ribonucl_H"/>
</dbReference>
<dbReference type="OrthoDB" id="8191639at2759"/>